<dbReference type="EMBL" id="CP034248">
    <property type="protein sequence ID" value="AZK45060.1"/>
    <property type="molecule type" value="Genomic_DNA"/>
</dbReference>
<protein>
    <submittedName>
        <fullName evidence="3">Nucleotidyltransferase</fullName>
    </submittedName>
</protein>
<dbReference type="SUPFAM" id="SSF81301">
    <property type="entry name" value="Nucleotidyltransferase"/>
    <property type="match status" value="1"/>
</dbReference>
<dbReference type="InterPro" id="IPR043519">
    <property type="entry name" value="NT_sf"/>
</dbReference>
<dbReference type="Pfam" id="PF18765">
    <property type="entry name" value="Polbeta"/>
    <property type="match status" value="1"/>
</dbReference>
<dbReference type="Pfam" id="PF21418">
    <property type="entry name" value="LinB-like_C"/>
    <property type="match status" value="1"/>
</dbReference>
<organism evidence="3 4">
    <name type="scientific">Paenibacillus lentus</name>
    <dbReference type="NCBI Taxonomy" id="1338368"/>
    <lineage>
        <taxon>Bacteria</taxon>
        <taxon>Bacillati</taxon>
        <taxon>Bacillota</taxon>
        <taxon>Bacilli</taxon>
        <taxon>Bacillales</taxon>
        <taxon>Paenibacillaceae</taxon>
        <taxon>Paenibacillus</taxon>
    </lineage>
</organism>
<evidence type="ECO:0000313" key="3">
    <source>
        <dbReference type="EMBL" id="AZK45060.1"/>
    </source>
</evidence>
<dbReference type="InterPro" id="IPR048495">
    <property type="entry name" value="LinB-like_C"/>
</dbReference>
<sequence length="273" mass="31740">MLLQEILINAIKEKCENDPRICACMMYGSFTKGEGDKYSDVEFYVYLKHTEVEQFESSDWIKDIAPYDLHFVNEFGTEVVVFSNLIRGEFHFQPEAEIEVIKTFKETGVFPDTESMFIYDITGKLKACLDHLKGEGPERMTNDNVNFAFNNFANAWIMGTNVLRRGEIARSLECLTYVQKYVLQLIRIREKNVERWLNATKNLEADLSEKAYGEYTSMTSKLDKEELYHAYSNALHVVEGLVPALADDYQFDMNLMFLEKLHSHLRNDRLPSM</sequence>
<dbReference type="Gene3D" id="1.20.120.330">
    <property type="entry name" value="Nucleotidyltransferases domain 2"/>
    <property type="match status" value="1"/>
</dbReference>
<dbReference type="KEGG" id="plen:EIM92_01680"/>
<feature type="domain" description="Polymerase beta nucleotidyltransferase" evidence="1">
    <location>
        <begin position="9"/>
        <end position="73"/>
    </location>
</feature>
<reference evidence="3 4" key="1">
    <citation type="submission" date="2018-11" db="EMBL/GenBank/DDBJ databases">
        <title>Genome sequencing of Paenibacillus lentus DSM25539(T).</title>
        <authorList>
            <person name="Kook J.-K."/>
            <person name="Park S.-N."/>
            <person name="Lim Y.K."/>
        </authorList>
    </citation>
    <scope>NUCLEOTIDE SEQUENCE [LARGE SCALE GENOMIC DNA]</scope>
    <source>
        <strain evidence="3 4">DSM 25539</strain>
    </source>
</reference>
<evidence type="ECO:0000313" key="4">
    <source>
        <dbReference type="Proteomes" id="UP000273145"/>
    </source>
</evidence>
<dbReference type="InterPro" id="IPR041633">
    <property type="entry name" value="Polbeta"/>
</dbReference>
<keyword evidence="3" id="KW-0808">Transferase</keyword>
<proteinExistence type="predicted"/>
<name>A0A3S8RQ23_9BACL</name>
<evidence type="ECO:0000259" key="2">
    <source>
        <dbReference type="Pfam" id="PF21418"/>
    </source>
</evidence>
<dbReference type="Proteomes" id="UP000273145">
    <property type="component" value="Chromosome"/>
</dbReference>
<dbReference type="Gene3D" id="3.30.460.10">
    <property type="entry name" value="Beta Polymerase, domain 2"/>
    <property type="match status" value="1"/>
</dbReference>
<accession>A0A3S8RQ23</accession>
<gene>
    <name evidence="3" type="ORF">EIM92_01680</name>
</gene>
<dbReference type="AlphaFoldDB" id="A0A3S8RQ23"/>
<dbReference type="GO" id="GO:0016740">
    <property type="term" value="F:transferase activity"/>
    <property type="evidence" value="ECO:0007669"/>
    <property type="project" value="UniProtKB-KW"/>
</dbReference>
<dbReference type="RefSeq" id="WP_125081192.1">
    <property type="nucleotide sequence ID" value="NZ_CP034248.1"/>
</dbReference>
<keyword evidence="4" id="KW-1185">Reference proteome</keyword>
<feature type="domain" description="Lincosamide nucleotidyltransferase-like C-terminal" evidence="2">
    <location>
        <begin position="141"/>
        <end position="264"/>
    </location>
</feature>
<evidence type="ECO:0000259" key="1">
    <source>
        <dbReference type="Pfam" id="PF18765"/>
    </source>
</evidence>
<dbReference type="OrthoDB" id="65410at2"/>